<name>A0A8J8T0K8_HALGN</name>
<keyword evidence="3" id="KW-1185">Reference proteome</keyword>
<proteinExistence type="predicted"/>
<feature type="transmembrane region" description="Helical" evidence="1">
    <location>
        <begin position="53"/>
        <end position="73"/>
    </location>
</feature>
<sequence>MYQPILKLVYLCILYPQFFLYVRQLIVQCANMRCNEGTVLGIMIVKHFFLRHYLLTIYACHFHISPSITLKVLMESKFDFLVKWRRLATTTPELLLWCLTYLQVICPMLNFEVGFTSIKILALYSVVLAIVCFVFIKVREGELLRALGGKDALYHKLIQFISHLLMDRLGSNLLTSDGACDGMVHLLLPLDVIVYALFAKGGIASDAVHWIRQEVIAYRAHKIQILLEVNNSISANYPFLPVFEIIRCELIHSCGLLLLSLDGSSCCWGILVLINIDLELSKKIWLQSLLLLGCSLFNPHLLLCLFPAVWEIVILILHQ</sequence>
<feature type="transmembrane region" description="Helical" evidence="1">
    <location>
        <begin position="256"/>
        <end position="276"/>
    </location>
</feature>
<keyword evidence="1" id="KW-1133">Transmembrane helix</keyword>
<accession>A0A8J8T0K8</accession>
<evidence type="ECO:0000313" key="3">
    <source>
        <dbReference type="Proteomes" id="UP000785679"/>
    </source>
</evidence>
<dbReference type="AlphaFoldDB" id="A0A8J8T0K8"/>
<organism evidence="2 3">
    <name type="scientific">Halteria grandinella</name>
    <dbReference type="NCBI Taxonomy" id="5974"/>
    <lineage>
        <taxon>Eukaryota</taxon>
        <taxon>Sar</taxon>
        <taxon>Alveolata</taxon>
        <taxon>Ciliophora</taxon>
        <taxon>Intramacronucleata</taxon>
        <taxon>Spirotrichea</taxon>
        <taxon>Stichotrichia</taxon>
        <taxon>Sporadotrichida</taxon>
        <taxon>Halteriidae</taxon>
        <taxon>Halteria</taxon>
    </lineage>
</organism>
<evidence type="ECO:0000313" key="2">
    <source>
        <dbReference type="EMBL" id="TNV77777.1"/>
    </source>
</evidence>
<feature type="transmembrane region" description="Helical" evidence="1">
    <location>
        <begin position="117"/>
        <end position="136"/>
    </location>
</feature>
<evidence type="ECO:0000256" key="1">
    <source>
        <dbReference type="SAM" id="Phobius"/>
    </source>
</evidence>
<keyword evidence="1" id="KW-0472">Membrane</keyword>
<dbReference type="EMBL" id="RRYP01011371">
    <property type="protein sequence ID" value="TNV77777.1"/>
    <property type="molecule type" value="Genomic_DNA"/>
</dbReference>
<protein>
    <submittedName>
        <fullName evidence="2">Uncharacterized protein</fullName>
    </submittedName>
</protein>
<feature type="transmembrane region" description="Helical" evidence="1">
    <location>
        <begin position="296"/>
        <end position="317"/>
    </location>
</feature>
<reference evidence="2" key="1">
    <citation type="submission" date="2019-06" db="EMBL/GenBank/DDBJ databases">
        <authorList>
            <person name="Zheng W."/>
        </authorList>
    </citation>
    <scope>NUCLEOTIDE SEQUENCE</scope>
    <source>
        <strain evidence="2">QDHG01</strain>
    </source>
</reference>
<gene>
    <name evidence="2" type="ORF">FGO68_gene14936</name>
</gene>
<dbReference type="Proteomes" id="UP000785679">
    <property type="component" value="Unassembled WGS sequence"/>
</dbReference>
<keyword evidence="1" id="KW-0812">Transmembrane</keyword>
<comment type="caution">
    <text evidence="2">The sequence shown here is derived from an EMBL/GenBank/DDBJ whole genome shotgun (WGS) entry which is preliminary data.</text>
</comment>